<name>A0A8H7SGX0_9FUNG</name>
<comment type="caution">
    <text evidence="2">The sequence shown here is derived from an EMBL/GenBank/DDBJ whole genome shotgun (WGS) entry which is preliminary data.</text>
</comment>
<protein>
    <submittedName>
        <fullName evidence="2">Uncharacterized protein</fullName>
    </submittedName>
</protein>
<dbReference type="AlphaFoldDB" id="A0A8H7SGX0"/>
<feature type="compositionally biased region" description="Polar residues" evidence="1">
    <location>
        <begin position="1"/>
        <end position="20"/>
    </location>
</feature>
<gene>
    <name evidence="2" type="ORF">INT45_002131</name>
</gene>
<evidence type="ECO:0000313" key="3">
    <source>
        <dbReference type="Proteomes" id="UP000646827"/>
    </source>
</evidence>
<keyword evidence="3" id="KW-1185">Reference proteome</keyword>
<evidence type="ECO:0000313" key="2">
    <source>
        <dbReference type="EMBL" id="KAG2227893.1"/>
    </source>
</evidence>
<feature type="region of interest" description="Disordered" evidence="1">
    <location>
        <begin position="1"/>
        <end position="27"/>
    </location>
</feature>
<accession>A0A8H7SGX0</accession>
<evidence type="ECO:0000256" key="1">
    <source>
        <dbReference type="SAM" id="MobiDB-lite"/>
    </source>
</evidence>
<dbReference type="OrthoDB" id="426882at2759"/>
<dbReference type="Proteomes" id="UP000646827">
    <property type="component" value="Unassembled WGS sequence"/>
</dbReference>
<organism evidence="2 3">
    <name type="scientific">Circinella minor</name>
    <dbReference type="NCBI Taxonomy" id="1195481"/>
    <lineage>
        <taxon>Eukaryota</taxon>
        <taxon>Fungi</taxon>
        <taxon>Fungi incertae sedis</taxon>
        <taxon>Mucoromycota</taxon>
        <taxon>Mucoromycotina</taxon>
        <taxon>Mucoromycetes</taxon>
        <taxon>Mucorales</taxon>
        <taxon>Lichtheimiaceae</taxon>
        <taxon>Circinella</taxon>
    </lineage>
</organism>
<dbReference type="EMBL" id="JAEPRB010000004">
    <property type="protein sequence ID" value="KAG2227893.1"/>
    <property type="molecule type" value="Genomic_DNA"/>
</dbReference>
<sequence>MMANANSMETNENGNGSKQGDSIPLPDNMRASTLMEQIGKERSWTDEQIDQDCVILDDNRLYFVRDLRALSNQSWSVIGLLPIVRDLLRRAIDPEWELKNEGKYN</sequence>
<reference evidence="2 3" key="1">
    <citation type="submission" date="2020-12" db="EMBL/GenBank/DDBJ databases">
        <title>Metabolic potential, ecology and presence of endohyphal bacteria is reflected in genomic diversity of Mucoromycotina.</title>
        <authorList>
            <person name="Muszewska A."/>
            <person name="Okrasinska A."/>
            <person name="Steczkiewicz K."/>
            <person name="Drgas O."/>
            <person name="Orlowska M."/>
            <person name="Perlinska-Lenart U."/>
            <person name="Aleksandrzak-Piekarczyk T."/>
            <person name="Szatraj K."/>
            <person name="Zielenkiewicz U."/>
            <person name="Pilsyk S."/>
            <person name="Malc E."/>
            <person name="Mieczkowski P."/>
            <person name="Kruszewska J.S."/>
            <person name="Biernat P."/>
            <person name="Pawlowska J."/>
        </authorList>
    </citation>
    <scope>NUCLEOTIDE SEQUENCE [LARGE SCALE GENOMIC DNA]</scope>
    <source>
        <strain evidence="2 3">CBS 142.35</strain>
    </source>
</reference>
<proteinExistence type="predicted"/>